<evidence type="ECO:0000313" key="2">
    <source>
        <dbReference type="EMBL" id="CAI9715766.1"/>
    </source>
</evidence>
<feature type="compositionally biased region" description="Low complexity" evidence="1">
    <location>
        <begin position="665"/>
        <end position="681"/>
    </location>
</feature>
<dbReference type="EMBL" id="OX597814">
    <property type="protein sequence ID" value="CAI9715766.1"/>
    <property type="molecule type" value="Genomic_DNA"/>
</dbReference>
<organism evidence="2 3">
    <name type="scientific">Octopus vulgaris</name>
    <name type="common">Common octopus</name>
    <dbReference type="NCBI Taxonomy" id="6645"/>
    <lineage>
        <taxon>Eukaryota</taxon>
        <taxon>Metazoa</taxon>
        <taxon>Spiralia</taxon>
        <taxon>Lophotrochozoa</taxon>
        <taxon>Mollusca</taxon>
        <taxon>Cephalopoda</taxon>
        <taxon>Coleoidea</taxon>
        <taxon>Octopodiformes</taxon>
        <taxon>Octopoda</taxon>
        <taxon>Incirrata</taxon>
        <taxon>Octopodidae</taxon>
        <taxon>Octopus</taxon>
    </lineage>
</organism>
<reference evidence="2" key="1">
    <citation type="submission" date="2023-08" db="EMBL/GenBank/DDBJ databases">
        <authorList>
            <person name="Alioto T."/>
            <person name="Alioto T."/>
            <person name="Gomez Garrido J."/>
        </authorList>
    </citation>
    <scope>NUCLEOTIDE SEQUENCE</scope>
</reference>
<protein>
    <submittedName>
        <fullName evidence="2">Uncharacterized protein</fullName>
    </submittedName>
</protein>
<name>A0AA36AI25_OCTVU</name>
<feature type="region of interest" description="Disordered" evidence="1">
    <location>
        <begin position="616"/>
        <end position="681"/>
    </location>
</feature>
<dbReference type="Proteomes" id="UP001162480">
    <property type="component" value="Chromosome 1"/>
</dbReference>
<gene>
    <name evidence="2" type="ORF">OCTVUL_1B013846</name>
</gene>
<feature type="region of interest" description="Disordered" evidence="1">
    <location>
        <begin position="257"/>
        <end position="284"/>
    </location>
</feature>
<feature type="compositionally biased region" description="Basic and acidic residues" evidence="1">
    <location>
        <begin position="257"/>
        <end position="281"/>
    </location>
</feature>
<keyword evidence="3" id="KW-1185">Reference proteome</keyword>
<evidence type="ECO:0000313" key="3">
    <source>
        <dbReference type="Proteomes" id="UP001162480"/>
    </source>
</evidence>
<sequence length="1192" mass="133280">MNSRLYLLDVSVQMYREGTNLHGSMEKIAIMLAGYSNATRPIYRFKVSGEGRVLAVFEVNNILGLERTVAGLWRMGGVNVVCTPLRTYEAVAQFLGVDGSLISPTVAPLQSVEKSLYWLECLGNPGCDTVNETLEKWKDGASVVLSYRAQQHLEMDIYKVVAEQKFHLFLAVEDPGDVDKLSFMLSSVLTPYGVKIHCRALQVLDDYSKKTTGSSLCTENITESNEDEMIPKSQKIIPAFSSRNKSVKDINSKKIRKNPESIFHEQQDEPKHSKIKDKATHDTPTVEQITQINMAPENRNNKASCDVSEQILQISTDNADIEKICVESQAADLKESKLQKLEMTEVKKNNDSKSDNQTSAEILNEDRLNCKDGSHLELSENSNTVDCVRKIEMEYKSPNCEKLISSMEDVSVKQSEAYLAMSSGLELCALKSDILNEDIKNRDGVISFLETIPKDKCAISICSENNPNIDISNIPSSSISEIECESKLPLQSEKLESNFPNSNDNQIILSAKESFQTNINVNKEVTLNLSKGLNCNLYNEHLPDIKTVGKMSEIQSGKQLLPLHIETQQLNLQTKENFPGLRAKDALSDLQAKGQLLGLQTGEKMPDLQIIKHLLGPPSAEHVPNPPAADCWPDPLKSEHQPDPPTADCWPDPLTAEHQAETSMAEQQAETPAAEHQAEAPPAECWAEALTAECHPEAEYHPNPSTAKHWPEAPTAERCPNPPTVTCRPDPLTAKHCSDPLTAKHCLDPLTAERHPEAPTDVQHLEALKVKHHPEAPTDEYHPDPLTAECCPDPTVECCPEAPTAVCHPDLKTKDLFLDLPRVDHLPNLQKVDHPSGLKGVDSMLDLQTTDCLPQPQETNHLLDLKRTEYLLHQQNTDHMCSQQVEHLTDLQQGKKPDLEIAYLPNQQRVPASDPSVRNKLFAVEVKKQLPDIQTEKHFSELETLKQLDVQKTSEKFFGVKVKENQPEMKAKEQLAEQQAKEQTSQKLFELETLSSFSKLIGDTSEIADSFRQISKDKIKLKPVIDSENIKSQPKNVLHHLVKETNSVSSLTSIVKPLEKSNSNSEITMTTTLPLKLPQSSSSSNNSAFHMKDNIFDDMDLTDSQICVSELSDNEQFSDKGKLFLQPQTKEIENDGTKIVKDLIKELAQLNKFIIRSQREMENAFRQKRNAQSTSQNIIKKQGTLQTFLGKF</sequence>
<dbReference type="AlphaFoldDB" id="A0AA36AI25"/>
<proteinExistence type="predicted"/>
<accession>A0AA36AI25</accession>
<evidence type="ECO:0000256" key="1">
    <source>
        <dbReference type="SAM" id="MobiDB-lite"/>
    </source>
</evidence>